<feature type="region of interest" description="Disordered" evidence="4">
    <location>
        <begin position="377"/>
        <end position="405"/>
    </location>
</feature>
<dbReference type="Proteomes" id="UP001221898">
    <property type="component" value="Unassembled WGS sequence"/>
</dbReference>
<dbReference type="Pfam" id="PF13895">
    <property type="entry name" value="Ig_2"/>
    <property type="match status" value="2"/>
</dbReference>
<evidence type="ECO:0000256" key="1">
    <source>
        <dbReference type="ARBA" id="ARBA00004167"/>
    </source>
</evidence>
<dbReference type="InterPro" id="IPR013783">
    <property type="entry name" value="Ig-like_fold"/>
</dbReference>
<evidence type="ECO:0000256" key="2">
    <source>
        <dbReference type="ARBA" id="ARBA00023136"/>
    </source>
</evidence>
<comment type="subcellular location">
    <subcellularLocation>
        <location evidence="1">Membrane</location>
        <topology evidence="1">Single-pass membrane protein</topology>
    </subcellularLocation>
</comment>
<dbReference type="PANTHER" id="PTHR46484:SF8">
    <property type="entry name" value="B-CELL RECEPTOR CD22-LIKE-RELATED"/>
    <property type="match status" value="1"/>
</dbReference>
<keyword evidence="9" id="KW-1185">Reference proteome</keyword>
<feature type="chain" id="PRO_5042100936" description="Ig-like domain-containing protein" evidence="6">
    <location>
        <begin position="22"/>
        <end position="734"/>
    </location>
</feature>
<dbReference type="EMBL" id="JAINUG010000016">
    <property type="protein sequence ID" value="KAJ8413240.1"/>
    <property type="molecule type" value="Genomic_DNA"/>
</dbReference>
<evidence type="ECO:0000256" key="6">
    <source>
        <dbReference type="SAM" id="SignalP"/>
    </source>
</evidence>
<keyword evidence="5" id="KW-1133">Transmembrane helix</keyword>
<evidence type="ECO:0000259" key="7">
    <source>
        <dbReference type="PROSITE" id="PS50835"/>
    </source>
</evidence>
<accession>A0AAD7T2K4</accession>
<organism evidence="8 9">
    <name type="scientific">Aldrovandia affinis</name>
    <dbReference type="NCBI Taxonomy" id="143900"/>
    <lineage>
        <taxon>Eukaryota</taxon>
        <taxon>Metazoa</taxon>
        <taxon>Chordata</taxon>
        <taxon>Craniata</taxon>
        <taxon>Vertebrata</taxon>
        <taxon>Euteleostomi</taxon>
        <taxon>Actinopterygii</taxon>
        <taxon>Neopterygii</taxon>
        <taxon>Teleostei</taxon>
        <taxon>Notacanthiformes</taxon>
        <taxon>Halosauridae</taxon>
        <taxon>Aldrovandia</taxon>
    </lineage>
</organism>
<reference evidence="8" key="1">
    <citation type="journal article" date="2023" name="Science">
        <title>Genome structures resolve the early diversification of teleost fishes.</title>
        <authorList>
            <person name="Parey E."/>
            <person name="Louis A."/>
            <person name="Montfort J."/>
            <person name="Bouchez O."/>
            <person name="Roques C."/>
            <person name="Iampietro C."/>
            <person name="Lluch J."/>
            <person name="Castinel A."/>
            <person name="Donnadieu C."/>
            <person name="Desvignes T."/>
            <person name="Floi Bucao C."/>
            <person name="Jouanno E."/>
            <person name="Wen M."/>
            <person name="Mejri S."/>
            <person name="Dirks R."/>
            <person name="Jansen H."/>
            <person name="Henkel C."/>
            <person name="Chen W.J."/>
            <person name="Zahm M."/>
            <person name="Cabau C."/>
            <person name="Klopp C."/>
            <person name="Thompson A.W."/>
            <person name="Robinson-Rechavi M."/>
            <person name="Braasch I."/>
            <person name="Lecointre G."/>
            <person name="Bobe J."/>
            <person name="Postlethwait J.H."/>
            <person name="Berthelot C."/>
            <person name="Roest Crollius H."/>
            <person name="Guiguen Y."/>
        </authorList>
    </citation>
    <scope>NUCLEOTIDE SEQUENCE</scope>
    <source>
        <strain evidence="8">NC1722</strain>
    </source>
</reference>
<keyword evidence="5" id="KW-0812">Transmembrane</keyword>
<evidence type="ECO:0000313" key="9">
    <source>
        <dbReference type="Proteomes" id="UP001221898"/>
    </source>
</evidence>
<protein>
    <recommendedName>
        <fullName evidence="7">Ig-like domain-containing protein</fullName>
    </recommendedName>
</protein>
<evidence type="ECO:0000256" key="4">
    <source>
        <dbReference type="SAM" id="MobiDB-lite"/>
    </source>
</evidence>
<dbReference type="AlphaFoldDB" id="A0AAD7T2K4"/>
<dbReference type="InterPro" id="IPR003599">
    <property type="entry name" value="Ig_sub"/>
</dbReference>
<dbReference type="PROSITE" id="PS50835">
    <property type="entry name" value="IG_LIKE"/>
    <property type="match status" value="4"/>
</dbReference>
<dbReference type="GO" id="GO:0016020">
    <property type="term" value="C:membrane"/>
    <property type="evidence" value="ECO:0007669"/>
    <property type="project" value="UniProtKB-SubCell"/>
</dbReference>
<feature type="domain" description="Ig-like" evidence="7">
    <location>
        <begin position="147"/>
        <end position="240"/>
    </location>
</feature>
<feature type="domain" description="Ig-like" evidence="7">
    <location>
        <begin position="617"/>
        <end position="701"/>
    </location>
</feature>
<dbReference type="InterPro" id="IPR036179">
    <property type="entry name" value="Ig-like_dom_sf"/>
</dbReference>
<keyword evidence="3" id="KW-1015">Disulfide bond</keyword>
<dbReference type="PANTHER" id="PTHR46484">
    <property type="entry name" value="SI:CH211-171H4.5-RELATED"/>
    <property type="match status" value="1"/>
</dbReference>
<feature type="signal peptide" evidence="6">
    <location>
        <begin position="1"/>
        <end position="21"/>
    </location>
</feature>
<keyword evidence="6" id="KW-0732">Signal</keyword>
<evidence type="ECO:0000313" key="8">
    <source>
        <dbReference type="EMBL" id="KAJ8413240.1"/>
    </source>
</evidence>
<keyword evidence="2 5" id="KW-0472">Membrane</keyword>
<dbReference type="SMART" id="SM00408">
    <property type="entry name" value="IGc2"/>
    <property type="match status" value="2"/>
</dbReference>
<name>A0AAD7T2K4_9TELE</name>
<dbReference type="InterPro" id="IPR013162">
    <property type="entry name" value="CD80_C2-set"/>
</dbReference>
<gene>
    <name evidence="8" type="ORF">AAFF_G00092360</name>
</gene>
<proteinExistence type="predicted"/>
<feature type="transmembrane region" description="Helical" evidence="5">
    <location>
        <begin position="711"/>
        <end position="733"/>
    </location>
</feature>
<sequence length="734" mass="79874">MGMAGAKGLILIGYMVSGALCNGFTTSMPQHIKALSGSCVLIPCTFNIPDEKTDEMKKPVHGVWIKHLSQFNHVDSTVVFNSSMTHNNGKLEGEIIGELLEKNCTTVLNNFPEDYTDKYYFRIETLFLATFATTPVNIIVTASPQKPRITESSELIEDTTVDLTCSAAAPCPKLLPVLTWTPSLGETQNRLLEDSDKIKSVSSTLTFTPSHLHHGTKISCSAKYSLHKERGYKEAETTITLNVLFSPKDTKASISSSGPVLNGSPVTLTCSSRANPPVSRFTWFRVTHNHTTQEGSGQTLTFNLSSGDVSRYYCEAENQRGKQTSPQVQVSVEGLEKPSGLQAIGGVIGALGVLLPCALLLLFWRLRKSGESSCTSIRMQGTQGQSNASLNSNKATKTTETTEVLDSPQGELQYAEIELFKLRANENSRRGKEERLAQDTEYAECLGELISGSLSHIHSMGMAGAKGLILIGYMVSVLNNFPEDYTDKYYFRIETLFVATFASTPVIITVTASPQKPRITESSELIEDTTVDLTCSAAAPCPKLLPVLTWTPSLGETQDRLLEDSDKIKSVSSTLTFTPSHLHHGTKISCSAKYSLHKERGYKEAETTITLNVLFSPKDTTASISSSGPVLNGSPVTLTCSSRANPPVSRFTWFRVTHNHTTQEGSGQMLTFNSSSGDVGRYYCEAENQRGKQTSPQVQVSVEGLEEPSGLWVIVGVIGALAVLLPCILLLLFC</sequence>
<dbReference type="Pfam" id="PF08205">
    <property type="entry name" value="C2-set_2"/>
    <property type="match status" value="2"/>
</dbReference>
<feature type="transmembrane region" description="Helical" evidence="5">
    <location>
        <begin position="343"/>
        <end position="364"/>
    </location>
</feature>
<feature type="domain" description="Ig-like" evidence="7">
    <location>
        <begin position="517"/>
        <end position="610"/>
    </location>
</feature>
<dbReference type="InterPro" id="IPR007110">
    <property type="entry name" value="Ig-like_dom"/>
</dbReference>
<feature type="transmembrane region" description="Helical" evidence="5">
    <location>
        <begin position="493"/>
        <end position="512"/>
    </location>
</feature>
<dbReference type="SUPFAM" id="SSF48726">
    <property type="entry name" value="Immunoglobulin"/>
    <property type="match status" value="4"/>
</dbReference>
<dbReference type="InterPro" id="IPR003598">
    <property type="entry name" value="Ig_sub2"/>
</dbReference>
<feature type="domain" description="Ig-like" evidence="7">
    <location>
        <begin position="247"/>
        <end position="331"/>
    </location>
</feature>
<dbReference type="Gene3D" id="2.60.40.10">
    <property type="entry name" value="Immunoglobulins"/>
    <property type="match status" value="5"/>
</dbReference>
<dbReference type="SMART" id="SM00409">
    <property type="entry name" value="IG"/>
    <property type="match status" value="4"/>
</dbReference>
<comment type="caution">
    <text evidence="8">The sequence shown here is derived from an EMBL/GenBank/DDBJ whole genome shotgun (WGS) entry which is preliminary data.</text>
</comment>
<evidence type="ECO:0000256" key="3">
    <source>
        <dbReference type="ARBA" id="ARBA00023157"/>
    </source>
</evidence>
<feature type="compositionally biased region" description="Polar residues" evidence="4">
    <location>
        <begin position="377"/>
        <end position="404"/>
    </location>
</feature>
<evidence type="ECO:0000256" key="5">
    <source>
        <dbReference type="SAM" id="Phobius"/>
    </source>
</evidence>